<keyword evidence="1 6" id="KW-0813">Transport</keyword>
<comment type="similarity">
    <text evidence="6">Belongs to the RnfG family.</text>
</comment>
<comment type="cofactor">
    <cofactor evidence="6">
        <name>FMN</name>
        <dbReference type="ChEBI" id="CHEBI:58210"/>
    </cofactor>
</comment>
<comment type="subcellular location">
    <subcellularLocation>
        <location evidence="6">Cell inner membrane</location>
        <topology evidence="6">Single-pass membrane protein</topology>
    </subcellularLocation>
</comment>
<evidence type="ECO:0000256" key="2">
    <source>
        <dbReference type="ARBA" id="ARBA00022553"/>
    </source>
</evidence>
<evidence type="ECO:0000256" key="5">
    <source>
        <dbReference type="ARBA" id="ARBA00022982"/>
    </source>
</evidence>
<evidence type="ECO:0000256" key="4">
    <source>
        <dbReference type="ARBA" id="ARBA00022643"/>
    </source>
</evidence>
<dbReference type="EMBL" id="LPUF01000001">
    <property type="protein sequence ID" value="OQK16642.1"/>
    <property type="molecule type" value="Genomic_DNA"/>
</dbReference>
<comment type="subunit">
    <text evidence="6">The complex is composed of six subunits: RnfA, RnfB, RnfC, RnfD, RnfE and RnfG.</text>
</comment>
<comment type="function">
    <text evidence="6">Part of a membrane-bound complex that couples electron transfer with translocation of ions across the membrane.</text>
</comment>
<keyword evidence="6 7" id="KW-0812">Transmembrane</keyword>
<dbReference type="SMART" id="SM00900">
    <property type="entry name" value="FMN_bind"/>
    <property type="match status" value="1"/>
</dbReference>
<reference evidence="9 10" key="1">
    <citation type="submission" date="2015-12" db="EMBL/GenBank/DDBJ databases">
        <authorList>
            <person name="Shamseldin A."/>
            <person name="Moawad H."/>
            <person name="Abd El-Rahim W.M."/>
            <person name="Sadowsky M.J."/>
        </authorList>
    </citation>
    <scope>NUCLEOTIDE SEQUENCE [LARGE SCALE GENOMIC DNA]</scope>
    <source>
        <strain evidence="9 10">WF1</strain>
    </source>
</reference>
<dbReference type="STRING" id="1420851.AU255_01685"/>
<keyword evidence="5 6" id="KW-0249">Electron transport</keyword>
<evidence type="ECO:0000256" key="3">
    <source>
        <dbReference type="ARBA" id="ARBA00022630"/>
    </source>
</evidence>
<evidence type="ECO:0000313" key="10">
    <source>
        <dbReference type="Proteomes" id="UP000191980"/>
    </source>
</evidence>
<name>A0A1V8M510_9GAMM</name>
<dbReference type="InterPro" id="IPR010209">
    <property type="entry name" value="Ion_transpt_RnfG/RsxG"/>
</dbReference>
<sequence length="194" mass="21499">MKSTSPVTAALRVGLFSFMIVGMVSLVFHATKNKIADNERQALLDNLQTVLHRDSYDNDLSNDVIQLQTYTIYRARKSGAPVAAILISTTTHGYNGDIRLLIGITIAGKITGVRVLKHQETPGLGDKIEIKKSAWISSFTHKSLSDMSTRQWSVKKDGGNFDQFTGATITPRAIVNEVKKTGLFFQQNQQIIFQ</sequence>
<dbReference type="RefSeq" id="WP_080521267.1">
    <property type="nucleotide sequence ID" value="NZ_LPUF01000001.1"/>
</dbReference>
<keyword evidence="6" id="KW-1003">Cell membrane</keyword>
<keyword evidence="6" id="KW-1278">Translocase</keyword>
<evidence type="ECO:0000313" key="9">
    <source>
        <dbReference type="EMBL" id="OQK16642.1"/>
    </source>
</evidence>
<gene>
    <name evidence="6" type="primary">rnfG</name>
    <name evidence="9" type="ORF">AU255_01685</name>
</gene>
<dbReference type="PIRSF" id="PIRSF006091">
    <property type="entry name" value="E_trnsport_RnfG"/>
    <property type="match status" value="1"/>
</dbReference>
<keyword evidence="6 7" id="KW-1133">Transmembrane helix</keyword>
<dbReference type="GO" id="GO:0005886">
    <property type="term" value="C:plasma membrane"/>
    <property type="evidence" value="ECO:0007669"/>
    <property type="project" value="UniProtKB-SubCell"/>
</dbReference>
<dbReference type="OrthoDB" id="9784165at2"/>
<comment type="caution">
    <text evidence="9">The sequence shown here is derived from an EMBL/GenBank/DDBJ whole genome shotgun (WGS) entry which is preliminary data.</text>
</comment>
<dbReference type="GO" id="GO:0010181">
    <property type="term" value="F:FMN binding"/>
    <property type="evidence" value="ECO:0007669"/>
    <property type="project" value="InterPro"/>
</dbReference>
<feature type="transmembrane region" description="Helical" evidence="7">
    <location>
        <begin position="12"/>
        <end position="31"/>
    </location>
</feature>
<keyword evidence="6 7" id="KW-0472">Membrane</keyword>
<keyword evidence="3 6" id="KW-0285">Flavoprotein</keyword>
<dbReference type="NCBIfam" id="NF002519">
    <property type="entry name" value="PRK01908.1"/>
    <property type="match status" value="1"/>
</dbReference>
<dbReference type="PANTHER" id="PTHR36118:SF1">
    <property type="entry name" value="ION-TRANSLOCATING OXIDOREDUCTASE COMPLEX SUBUNIT G"/>
    <property type="match status" value="1"/>
</dbReference>
<dbReference type="NCBIfam" id="TIGR01947">
    <property type="entry name" value="rnfG"/>
    <property type="match status" value="1"/>
</dbReference>
<keyword evidence="6" id="KW-0997">Cell inner membrane</keyword>
<keyword evidence="10" id="KW-1185">Reference proteome</keyword>
<dbReference type="GO" id="GO:0022900">
    <property type="term" value="P:electron transport chain"/>
    <property type="evidence" value="ECO:0007669"/>
    <property type="project" value="UniProtKB-UniRule"/>
</dbReference>
<dbReference type="PANTHER" id="PTHR36118">
    <property type="entry name" value="ION-TRANSLOCATING OXIDOREDUCTASE COMPLEX SUBUNIT G"/>
    <property type="match status" value="1"/>
</dbReference>
<evidence type="ECO:0000259" key="8">
    <source>
        <dbReference type="SMART" id="SM00900"/>
    </source>
</evidence>
<dbReference type="InterPro" id="IPR007329">
    <property type="entry name" value="FMN-bd"/>
</dbReference>
<evidence type="ECO:0000256" key="7">
    <source>
        <dbReference type="SAM" id="Phobius"/>
    </source>
</evidence>
<keyword evidence="4 6" id="KW-0288">FMN</keyword>
<feature type="domain" description="FMN-binding" evidence="8">
    <location>
        <begin position="93"/>
        <end position="185"/>
    </location>
</feature>
<keyword evidence="2 6" id="KW-0597">Phosphoprotein</keyword>
<dbReference type="Pfam" id="PF04205">
    <property type="entry name" value="FMN_bind"/>
    <property type="match status" value="1"/>
</dbReference>
<protein>
    <recommendedName>
        <fullName evidence="6">Ion-translocating oxidoreductase complex subunit G</fullName>
        <ecNumber evidence="6">7.-.-.-</ecNumber>
    </recommendedName>
    <alternativeName>
        <fullName evidence="6">Rnf electron transport complex subunit G</fullName>
    </alternativeName>
</protein>
<feature type="modified residue" description="FMN phosphoryl threonine" evidence="6">
    <location>
        <position position="168"/>
    </location>
</feature>
<dbReference type="HAMAP" id="MF_00479">
    <property type="entry name" value="RsxG_RnfG"/>
    <property type="match status" value="1"/>
</dbReference>
<dbReference type="GO" id="GO:0009055">
    <property type="term" value="F:electron transfer activity"/>
    <property type="evidence" value="ECO:0007669"/>
    <property type="project" value="InterPro"/>
</dbReference>
<accession>A0A1V8M510</accession>
<evidence type="ECO:0000256" key="1">
    <source>
        <dbReference type="ARBA" id="ARBA00022448"/>
    </source>
</evidence>
<organism evidence="9 10">
    <name type="scientific">Methyloprofundus sedimenti</name>
    <dbReference type="NCBI Taxonomy" id="1420851"/>
    <lineage>
        <taxon>Bacteria</taxon>
        <taxon>Pseudomonadati</taxon>
        <taxon>Pseudomonadota</taxon>
        <taxon>Gammaproteobacteria</taxon>
        <taxon>Methylococcales</taxon>
        <taxon>Methylococcaceae</taxon>
        <taxon>Methyloprofundus</taxon>
    </lineage>
</organism>
<proteinExistence type="inferred from homology"/>
<dbReference type="AlphaFoldDB" id="A0A1V8M510"/>
<evidence type="ECO:0000256" key="6">
    <source>
        <dbReference type="HAMAP-Rule" id="MF_00479"/>
    </source>
</evidence>
<dbReference type="EC" id="7.-.-.-" evidence="6"/>
<dbReference type="Proteomes" id="UP000191980">
    <property type="component" value="Unassembled WGS sequence"/>
</dbReference>